<gene>
    <name evidence="2" type="ORF">HNQ55_000661</name>
</gene>
<keyword evidence="1" id="KW-0472">Membrane</keyword>
<comment type="caution">
    <text evidence="2">The sequence shown here is derived from an EMBL/GenBank/DDBJ whole genome shotgun (WGS) entry which is preliminary data.</text>
</comment>
<name>A0A7X0NF44_9GAMM</name>
<feature type="transmembrane region" description="Helical" evidence="1">
    <location>
        <begin position="84"/>
        <end position="106"/>
    </location>
</feature>
<feature type="transmembrane region" description="Helical" evidence="1">
    <location>
        <begin position="56"/>
        <end position="78"/>
    </location>
</feature>
<dbReference type="EMBL" id="JACHHU010000003">
    <property type="protein sequence ID" value="MBB6542183.1"/>
    <property type="molecule type" value="Genomic_DNA"/>
</dbReference>
<dbReference type="Proteomes" id="UP000537141">
    <property type="component" value="Unassembled WGS sequence"/>
</dbReference>
<accession>A0A7X0NF44</accession>
<evidence type="ECO:0000313" key="3">
    <source>
        <dbReference type="Proteomes" id="UP000537141"/>
    </source>
</evidence>
<organism evidence="2 3">
    <name type="scientific">Thalassotalea piscium</name>
    <dbReference type="NCBI Taxonomy" id="1230533"/>
    <lineage>
        <taxon>Bacteria</taxon>
        <taxon>Pseudomonadati</taxon>
        <taxon>Pseudomonadota</taxon>
        <taxon>Gammaproteobacteria</taxon>
        <taxon>Alteromonadales</taxon>
        <taxon>Colwelliaceae</taxon>
        <taxon>Thalassotalea</taxon>
    </lineage>
</organism>
<evidence type="ECO:0000256" key="1">
    <source>
        <dbReference type="SAM" id="Phobius"/>
    </source>
</evidence>
<keyword evidence="1" id="KW-0812">Transmembrane</keyword>
<sequence length="117" mass="13444">MKNNNEQKKRSAIIYQSLYLMNLLLIPGIAFFILLWKFIKHNKEKGWQRIHLYRSLQLSLVSGVCLILVPVLAVVFSSNFNSSLAMMLVYFVTAHALFVLIGMLNLSRAMAKKLPLF</sequence>
<dbReference type="RefSeq" id="WP_184422539.1">
    <property type="nucleotide sequence ID" value="NZ_AP027362.1"/>
</dbReference>
<dbReference type="AlphaFoldDB" id="A0A7X0NF44"/>
<reference evidence="2 3" key="1">
    <citation type="submission" date="2020-08" db="EMBL/GenBank/DDBJ databases">
        <title>Genomic Encyclopedia of Type Strains, Phase IV (KMG-IV): sequencing the most valuable type-strain genomes for metagenomic binning, comparative biology and taxonomic classification.</title>
        <authorList>
            <person name="Goeker M."/>
        </authorList>
    </citation>
    <scope>NUCLEOTIDE SEQUENCE [LARGE SCALE GENOMIC DNA]</scope>
    <source>
        <strain evidence="2 3">DSM 26287</strain>
    </source>
</reference>
<evidence type="ECO:0000313" key="2">
    <source>
        <dbReference type="EMBL" id="MBB6542183.1"/>
    </source>
</evidence>
<protein>
    <submittedName>
        <fullName evidence="2">Putative membrane protein</fullName>
    </submittedName>
</protein>
<keyword evidence="3" id="KW-1185">Reference proteome</keyword>
<feature type="transmembrane region" description="Helical" evidence="1">
    <location>
        <begin position="12"/>
        <end position="36"/>
    </location>
</feature>
<proteinExistence type="predicted"/>
<keyword evidence="1" id="KW-1133">Transmembrane helix</keyword>